<evidence type="ECO:0000256" key="5">
    <source>
        <dbReference type="SAM" id="MobiDB-lite"/>
    </source>
</evidence>
<proteinExistence type="inferred from homology"/>
<feature type="signal peptide" evidence="6">
    <location>
        <begin position="1"/>
        <end position="26"/>
    </location>
</feature>
<evidence type="ECO:0000313" key="8">
    <source>
        <dbReference type="Proteomes" id="UP000734854"/>
    </source>
</evidence>
<dbReference type="EMBL" id="JACMSC010000084">
    <property type="protein sequence ID" value="KAG6467153.1"/>
    <property type="molecule type" value="Genomic_DNA"/>
</dbReference>
<evidence type="ECO:0000256" key="2">
    <source>
        <dbReference type="ARBA" id="ARBA00022702"/>
    </source>
</evidence>
<evidence type="ECO:0000256" key="1">
    <source>
        <dbReference type="ARBA" id="ARBA00009178"/>
    </source>
</evidence>
<evidence type="ECO:0000256" key="3">
    <source>
        <dbReference type="ARBA" id="ARBA00022729"/>
    </source>
</evidence>
<protein>
    <submittedName>
        <fullName evidence="7">Uncharacterized protein</fullName>
    </submittedName>
</protein>
<dbReference type="Pfam" id="PF05498">
    <property type="entry name" value="RALF"/>
    <property type="match status" value="1"/>
</dbReference>
<reference evidence="7 8" key="1">
    <citation type="submission" date="2020-08" db="EMBL/GenBank/DDBJ databases">
        <title>Plant Genome Project.</title>
        <authorList>
            <person name="Zhang R.-G."/>
        </authorList>
    </citation>
    <scope>NUCLEOTIDE SEQUENCE [LARGE SCALE GENOMIC DNA]</scope>
    <source>
        <tissue evidence="7">Rhizome</tissue>
    </source>
</reference>
<accession>A0A8J5BVQ3</accession>
<feature type="region of interest" description="Disordered" evidence="5">
    <location>
        <begin position="247"/>
        <end position="270"/>
    </location>
</feature>
<name>A0A8J5BVQ3_ZINOF</name>
<keyword evidence="8" id="KW-1185">Reference proteome</keyword>
<comment type="similarity">
    <text evidence="1">Belongs to the plant rapid alkalinization factor (RALF) family.</text>
</comment>
<evidence type="ECO:0000313" key="7">
    <source>
        <dbReference type="EMBL" id="KAG6467153.1"/>
    </source>
</evidence>
<keyword evidence="4" id="KW-1015">Disulfide bond</keyword>
<feature type="compositionally biased region" description="Low complexity" evidence="5">
    <location>
        <begin position="247"/>
        <end position="265"/>
    </location>
</feature>
<dbReference type="InterPro" id="IPR008801">
    <property type="entry name" value="RALF"/>
</dbReference>
<sequence length="485" mass="53953">MEKSKQTSVSFFSLSIFLLLLIVTSATPAEDISYRALRRGDQTPCSRRSTSYFNCHESRPANPYKRACSQIQDLIEQKDLEREHATISWHVVNSLQMPTNMPFCYKLIRIDSCDSRNVKNAIELQLLLDFANDHFEQYNSVKQISDLITLSPSSPLRATQRRRASRCPQRHLLRHWPAVALSFSPEGTLLLSRVVIFSPATDATSLVVGCFLTLSDGLSAYLIHADDLTPPPCHQTPWATALLVQRPTPATPSTGSTPRRPSSLSVGHASTTSARCRPVLLSSVRMWRSLPPLAATGPPPLSFSTKYGRRHLFQREYGCRHVPEAVNRNQKEETSFFSLSSFSSTADLSIFSSPSGHHNPLFSCMLPLPQSLAFVATAGHPAPTGLALPPASPPSSLASRCPLFLARRHAAALKRRHLLPCDGRHQPHRRLLPHSLRRPERLSHTRRRPRATSLSSNIVDDRPLRPAPYTGGTLHRQHPSTALLP</sequence>
<evidence type="ECO:0000256" key="4">
    <source>
        <dbReference type="ARBA" id="ARBA00023157"/>
    </source>
</evidence>
<feature type="compositionally biased region" description="Basic residues" evidence="5">
    <location>
        <begin position="426"/>
        <end position="436"/>
    </location>
</feature>
<dbReference type="Proteomes" id="UP000734854">
    <property type="component" value="Unassembled WGS sequence"/>
</dbReference>
<feature type="chain" id="PRO_5035267202" evidence="6">
    <location>
        <begin position="27"/>
        <end position="485"/>
    </location>
</feature>
<dbReference type="GO" id="GO:0005179">
    <property type="term" value="F:hormone activity"/>
    <property type="evidence" value="ECO:0007669"/>
    <property type="project" value="UniProtKB-KW"/>
</dbReference>
<keyword evidence="3 6" id="KW-0732">Signal</keyword>
<dbReference type="AlphaFoldDB" id="A0A8J5BVQ3"/>
<evidence type="ECO:0000256" key="6">
    <source>
        <dbReference type="SAM" id="SignalP"/>
    </source>
</evidence>
<comment type="caution">
    <text evidence="7">The sequence shown here is derived from an EMBL/GenBank/DDBJ whole genome shotgun (WGS) entry which is preliminary data.</text>
</comment>
<organism evidence="7 8">
    <name type="scientific">Zingiber officinale</name>
    <name type="common">Ginger</name>
    <name type="synonym">Amomum zingiber</name>
    <dbReference type="NCBI Taxonomy" id="94328"/>
    <lineage>
        <taxon>Eukaryota</taxon>
        <taxon>Viridiplantae</taxon>
        <taxon>Streptophyta</taxon>
        <taxon>Embryophyta</taxon>
        <taxon>Tracheophyta</taxon>
        <taxon>Spermatophyta</taxon>
        <taxon>Magnoliopsida</taxon>
        <taxon>Liliopsida</taxon>
        <taxon>Zingiberales</taxon>
        <taxon>Zingiberaceae</taxon>
        <taxon>Zingiber</taxon>
    </lineage>
</organism>
<feature type="region of interest" description="Disordered" evidence="5">
    <location>
        <begin position="423"/>
        <end position="485"/>
    </location>
</feature>
<gene>
    <name evidence="7" type="ORF">ZIOFF_075021</name>
</gene>
<keyword evidence="2" id="KW-0372">Hormone</keyword>